<keyword evidence="9" id="KW-0282">Flagellum</keyword>
<proteinExistence type="inferred from homology"/>
<evidence type="ECO:0000256" key="3">
    <source>
        <dbReference type="ARBA" id="ARBA00022475"/>
    </source>
</evidence>
<sequence>MTPSEITMYVNQALYLSLLLSMPTILVASVVGTLFSLFQALTQIQEQTLSYGIKLAAVGVTLFMTAQWMGAELYRYSEAVLDALRTIY</sequence>
<evidence type="ECO:0000256" key="2">
    <source>
        <dbReference type="ARBA" id="ARBA00006156"/>
    </source>
</evidence>
<dbReference type="PIRSF" id="PIRSF004669">
    <property type="entry name" value="FliQ"/>
    <property type="match status" value="1"/>
</dbReference>
<dbReference type="RefSeq" id="WP_023597381.1">
    <property type="nucleotide sequence ID" value="NZ_CP009553.3"/>
</dbReference>
<evidence type="ECO:0000256" key="8">
    <source>
        <dbReference type="SAM" id="Phobius"/>
    </source>
</evidence>
<dbReference type="OrthoDB" id="8780569at2"/>
<reference evidence="9 10" key="1">
    <citation type="submission" date="2018-06" db="EMBL/GenBank/DDBJ databases">
        <authorList>
            <consortium name="Pathogen Informatics"/>
            <person name="Doyle S."/>
        </authorList>
    </citation>
    <scope>NUCLEOTIDE SEQUENCE [LARGE SCALE GENOMIC DNA]</scope>
    <source>
        <strain evidence="9 10">NCTC13160</strain>
    </source>
</reference>
<dbReference type="Pfam" id="PF01313">
    <property type="entry name" value="Bac_export_3"/>
    <property type="match status" value="1"/>
</dbReference>
<evidence type="ECO:0000256" key="4">
    <source>
        <dbReference type="ARBA" id="ARBA00022692"/>
    </source>
</evidence>
<comment type="similarity">
    <text evidence="2">Belongs to the FliQ/MopD/SpaQ family.</text>
</comment>
<dbReference type="NCBIfam" id="TIGR01403">
    <property type="entry name" value="fliQ_rel_III"/>
    <property type="match status" value="1"/>
</dbReference>
<evidence type="ECO:0000256" key="6">
    <source>
        <dbReference type="ARBA" id="ARBA00023026"/>
    </source>
</evidence>
<dbReference type="InterPro" id="IPR002191">
    <property type="entry name" value="Bac_export_3"/>
</dbReference>
<accession>A0A378YW42</accession>
<dbReference type="EMBL" id="UGSG01000001">
    <property type="protein sequence ID" value="SUA80661.1"/>
    <property type="molecule type" value="Genomic_DNA"/>
</dbReference>
<dbReference type="PRINTS" id="PR00952">
    <property type="entry name" value="TYPE3IMQPROT"/>
</dbReference>
<protein>
    <submittedName>
        <fullName evidence="9">Flagellar biosynthetic protein FliQ</fullName>
    </submittedName>
</protein>
<dbReference type="AlphaFoldDB" id="A0A378YW42"/>
<evidence type="ECO:0000313" key="10">
    <source>
        <dbReference type="Proteomes" id="UP000254573"/>
    </source>
</evidence>
<keyword evidence="5 8" id="KW-1133">Transmembrane helix</keyword>
<name>A0A378YW42_9BURK</name>
<keyword evidence="7 8" id="KW-0472">Membrane</keyword>
<keyword evidence="4 8" id="KW-0812">Transmembrane</keyword>
<evidence type="ECO:0000313" key="9">
    <source>
        <dbReference type="EMBL" id="SUA80661.1"/>
    </source>
</evidence>
<keyword evidence="6" id="KW-0843">Virulence</keyword>
<feature type="transmembrane region" description="Helical" evidence="8">
    <location>
        <begin position="49"/>
        <end position="69"/>
    </location>
</feature>
<evidence type="ECO:0000256" key="1">
    <source>
        <dbReference type="ARBA" id="ARBA00004651"/>
    </source>
</evidence>
<feature type="transmembrane region" description="Helical" evidence="8">
    <location>
        <begin position="12"/>
        <end position="37"/>
    </location>
</feature>
<dbReference type="PANTHER" id="PTHR34040">
    <property type="entry name" value="FLAGELLAR BIOSYNTHETIC PROTEIN FLIQ"/>
    <property type="match status" value="1"/>
</dbReference>
<comment type="subcellular location">
    <subcellularLocation>
        <location evidence="1">Cell membrane</location>
        <topology evidence="1">Multi-pass membrane protein</topology>
    </subcellularLocation>
</comment>
<dbReference type="KEGG" id="ppnm:LV28_19575"/>
<dbReference type="GO" id="GO:0009306">
    <property type="term" value="P:protein secretion"/>
    <property type="evidence" value="ECO:0007669"/>
    <property type="project" value="InterPro"/>
</dbReference>
<keyword evidence="9" id="KW-0966">Cell projection</keyword>
<dbReference type="InterPro" id="IPR006306">
    <property type="entry name" value="T3SS_HrpO"/>
</dbReference>
<dbReference type="PANTHER" id="PTHR34040:SF7">
    <property type="entry name" value="SURFACE PRESENTATION OF ANTIGENS PROTEIN SPAQ"/>
    <property type="match status" value="1"/>
</dbReference>
<gene>
    <name evidence="9" type="primary">fliQ_3</name>
    <name evidence="9" type="ORF">NCTC13160_03861</name>
</gene>
<keyword evidence="9" id="KW-0969">Cilium</keyword>
<dbReference type="GO" id="GO:0005886">
    <property type="term" value="C:plasma membrane"/>
    <property type="evidence" value="ECO:0007669"/>
    <property type="project" value="UniProtKB-SubCell"/>
</dbReference>
<evidence type="ECO:0000256" key="5">
    <source>
        <dbReference type="ARBA" id="ARBA00022989"/>
    </source>
</evidence>
<dbReference type="Proteomes" id="UP000254573">
    <property type="component" value="Unassembled WGS sequence"/>
</dbReference>
<keyword evidence="3" id="KW-1003">Cell membrane</keyword>
<organism evidence="9 10">
    <name type="scientific">Pandoraea pnomenusa</name>
    <dbReference type="NCBI Taxonomy" id="93220"/>
    <lineage>
        <taxon>Bacteria</taxon>
        <taxon>Pseudomonadati</taxon>
        <taxon>Pseudomonadota</taxon>
        <taxon>Betaproteobacteria</taxon>
        <taxon>Burkholderiales</taxon>
        <taxon>Burkholderiaceae</taxon>
        <taxon>Pandoraea</taxon>
    </lineage>
</organism>
<evidence type="ECO:0000256" key="7">
    <source>
        <dbReference type="ARBA" id="ARBA00023136"/>
    </source>
</evidence>